<keyword evidence="1" id="KW-1133">Transmembrane helix</keyword>
<accession>A0A518DIS0</accession>
<organism evidence="2 3">
    <name type="scientific">Pirellulimonas nuda</name>
    <dbReference type="NCBI Taxonomy" id="2528009"/>
    <lineage>
        <taxon>Bacteria</taxon>
        <taxon>Pseudomonadati</taxon>
        <taxon>Planctomycetota</taxon>
        <taxon>Planctomycetia</taxon>
        <taxon>Pirellulales</taxon>
        <taxon>Lacipirellulaceae</taxon>
        <taxon>Pirellulimonas</taxon>
    </lineage>
</organism>
<protein>
    <submittedName>
        <fullName evidence="2">Uncharacterized protein</fullName>
    </submittedName>
</protein>
<dbReference type="KEGG" id="pnd:Pla175_47430"/>
<name>A0A518DIS0_9BACT</name>
<evidence type="ECO:0000313" key="2">
    <source>
        <dbReference type="EMBL" id="QDU91322.1"/>
    </source>
</evidence>
<keyword evidence="1" id="KW-0472">Membrane</keyword>
<keyword evidence="1" id="KW-0812">Transmembrane</keyword>
<dbReference type="EMBL" id="CP036291">
    <property type="protein sequence ID" value="QDU91322.1"/>
    <property type="molecule type" value="Genomic_DNA"/>
</dbReference>
<sequence>MLRRYDRAPPQSPRPLSTPPMIAAAVEAATSPRAAPHWIVFGVALVAGRMAGLPLPAAGGVALAGWGATLQLAAMLRTRRTPPAALGSAISLQGLLYGSLAWLCLAADWNATPGEPLRHALSMAMGAAVAVAIVRLAARGLSEVDRV</sequence>
<dbReference type="Proteomes" id="UP000317429">
    <property type="component" value="Chromosome"/>
</dbReference>
<evidence type="ECO:0000313" key="3">
    <source>
        <dbReference type="Proteomes" id="UP000317429"/>
    </source>
</evidence>
<keyword evidence="3" id="KW-1185">Reference proteome</keyword>
<evidence type="ECO:0000256" key="1">
    <source>
        <dbReference type="SAM" id="Phobius"/>
    </source>
</evidence>
<proteinExistence type="predicted"/>
<dbReference type="AlphaFoldDB" id="A0A518DIS0"/>
<gene>
    <name evidence="2" type="ORF">Pla175_47430</name>
</gene>
<feature type="transmembrane region" description="Helical" evidence="1">
    <location>
        <begin position="84"/>
        <end position="108"/>
    </location>
</feature>
<feature type="transmembrane region" description="Helical" evidence="1">
    <location>
        <begin position="120"/>
        <end position="138"/>
    </location>
</feature>
<reference evidence="2 3" key="1">
    <citation type="submission" date="2019-02" db="EMBL/GenBank/DDBJ databases">
        <title>Deep-cultivation of Planctomycetes and their phenomic and genomic characterization uncovers novel biology.</title>
        <authorList>
            <person name="Wiegand S."/>
            <person name="Jogler M."/>
            <person name="Boedeker C."/>
            <person name="Pinto D."/>
            <person name="Vollmers J."/>
            <person name="Rivas-Marin E."/>
            <person name="Kohn T."/>
            <person name="Peeters S.H."/>
            <person name="Heuer A."/>
            <person name="Rast P."/>
            <person name="Oberbeckmann S."/>
            <person name="Bunk B."/>
            <person name="Jeske O."/>
            <person name="Meyerdierks A."/>
            <person name="Storesund J.E."/>
            <person name="Kallscheuer N."/>
            <person name="Luecker S."/>
            <person name="Lage O.M."/>
            <person name="Pohl T."/>
            <person name="Merkel B.J."/>
            <person name="Hornburger P."/>
            <person name="Mueller R.-W."/>
            <person name="Bruemmer F."/>
            <person name="Labrenz M."/>
            <person name="Spormann A.M."/>
            <person name="Op den Camp H."/>
            <person name="Overmann J."/>
            <person name="Amann R."/>
            <person name="Jetten M.S.M."/>
            <person name="Mascher T."/>
            <person name="Medema M.H."/>
            <person name="Devos D.P."/>
            <person name="Kaster A.-K."/>
            <person name="Ovreas L."/>
            <person name="Rohde M."/>
            <person name="Galperin M.Y."/>
            <person name="Jogler C."/>
        </authorList>
    </citation>
    <scope>NUCLEOTIDE SEQUENCE [LARGE SCALE GENOMIC DNA]</scope>
    <source>
        <strain evidence="2 3">Pla175</strain>
    </source>
</reference>